<dbReference type="PANTHER" id="PTHR42791">
    <property type="entry name" value="GNAT FAMILY ACETYLTRANSFERASE"/>
    <property type="match status" value="1"/>
</dbReference>
<feature type="domain" description="N-acetyltransferase" evidence="1">
    <location>
        <begin position="63"/>
        <end position="226"/>
    </location>
</feature>
<dbReference type="Pfam" id="PF13673">
    <property type="entry name" value="Acetyltransf_10"/>
    <property type="match status" value="1"/>
</dbReference>
<dbReference type="GeneID" id="54404422"/>
<dbReference type="Proteomes" id="UP000799771">
    <property type="component" value="Unassembled WGS sequence"/>
</dbReference>
<sequence length="230" mass="26339">MPVRLAQPSEESAIVSVCTAAFFNEELFGVTIHPHRHEYPEDMRIFWHDWVRNDWKNPRVRILVTTAMEEGQEKISGVAIWERQGSDEGAKKVQEEWTDPCDVFLPLPSTENRALDPTKRTILQDSYPYFAHHWDGPRANNWYLSLCCIDPAFQKRGFGYELVDWGVKKAREENVHASVIASHENEKFYLRCGFDEIVGNGCEGEGNPLGIANVKGGDILFMWPKEAGKE</sequence>
<accession>A0A6A6A782</accession>
<evidence type="ECO:0000259" key="1">
    <source>
        <dbReference type="PROSITE" id="PS51186"/>
    </source>
</evidence>
<dbReference type="InterPro" id="IPR000182">
    <property type="entry name" value="GNAT_dom"/>
</dbReference>
<name>A0A6A6A782_9PLEO</name>
<dbReference type="SUPFAM" id="SSF55729">
    <property type="entry name" value="Acyl-CoA N-acyltransferases (Nat)"/>
    <property type="match status" value="1"/>
</dbReference>
<evidence type="ECO:0000313" key="3">
    <source>
        <dbReference type="Proteomes" id="UP000799771"/>
    </source>
</evidence>
<dbReference type="OrthoDB" id="2115692at2759"/>
<reference evidence="2" key="1">
    <citation type="journal article" date="2020" name="Stud. Mycol.">
        <title>101 Dothideomycetes genomes: a test case for predicting lifestyles and emergence of pathogens.</title>
        <authorList>
            <person name="Haridas S."/>
            <person name="Albert R."/>
            <person name="Binder M."/>
            <person name="Bloem J."/>
            <person name="Labutti K."/>
            <person name="Salamov A."/>
            <person name="Andreopoulos B."/>
            <person name="Baker S."/>
            <person name="Barry K."/>
            <person name="Bills G."/>
            <person name="Bluhm B."/>
            <person name="Cannon C."/>
            <person name="Castanera R."/>
            <person name="Culley D."/>
            <person name="Daum C."/>
            <person name="Ezra D."/>
            <person name="Gonzalez J."/>
            <person name="Henrissat B."/>
            <person name="Kuo A."/>
            <person name="Liang C."/>
            <person name="Lipzen A."/>
            <person name="Lutzoni F."/>
            <person name="Magnuson J."/>
            <person name="Mondo S."/>
            <person name="Nolan M."/>
            <person name="Ohm R."/>
            <person name="Pangilinan J."/>
            <person name="Park H.-J."/>
            <person name="Ramirez L."/>
            <person name="Alfaro M."/>
            <person name="Sun H."/>
            <person name="Tritt A."/>
            <person name="Yoshinaga Y."/>
            <person name="Zwiers L.-H."/>
            <person name="Turgeon B."/>
            <person name="Goodwin S."/>
            <person name="Spatafora J."/>
            <person name="Crous P."/>
            <person name="Grigoriev I."/>
        </authorList>
    </citation>
    <scope>NUCLEOTIDE SEQUENCE</scope>
    <source>
        <strain evidence="2">CBS 119687</strain>
    </source>
</reference>
<dbReference type="InterPro" id="IPR052523">
    <property type="entry name" value="Trichothecene_AcTrans"/>
</dbReference>
<keyword evidence="3" id="KW-1185">Reference proteome</keyword>
<dbReference type="PANTHER" id="PTHR42791:SF16">
    <property type="entry name" value="N-ACETYLTRANSFERASE DOMAIN-CONTAINING PROTEIN"/>
    <property type="match status" value="1"/>
</dbReference>
<dbReference type="GO" id="GO:0016747">
    <property type="term" value="F:acyltransferase activity, transferring groups other than amino-acyl groups"/>
    <property type="evidence" value="ECO:0007669"/>
    <property type="project" value="InterPro"/>
</dbReference>
<protein>
    <recommendedName>
        <fullName evidence="1">N-acetyltransferase domain-containing protein</fullName>
    </recommendedName>
</protein>
<dbReference type="AlphaFoldDB" id="A0A6A6A782"/>
<proteinExistence type="predicted"/>
<dbReference type="InterPro" id="IPR016181">
    <property type="entry name" value="Acyl_CoA_acyltransferase"/>
</dbReference>
<evidence type="ECO:0000313" key="2">
    <source>
        <dbReference type="EMBL" id="KAF2127680.1"/>
    </source>
</evidence>
<dbReference type="EMBL" id="ML977510">
    <property type="protein sequence ID" value="KAF2127680.1"/>
    <property type="molecule type" value="Genomic_DNA"/>
</dbReference>
<dbReference type="RefSeq" id="XP_033522069.1">
    <property type="nucleotide sequence ID" value="XM_033663990.1"/>
</dbReference>
<organism evidence="2 3">
    <name type="scientific">Dothidotthia symphoricarpi CBS 119687</name>
    <dbReference type="NCBI Taxonomy" id="1392245"/>
    <lineage>
        <taxon>Eukaryota</taxon>
        <taxon>Fungi</taxon>
        <taxon>Dikarya</taxon>
        <taxon>Ascomycota</taxon>
        <taxon>Pezizomycotina</taxon>
        <taxon>Dothideomycetes</taxon>
        <taxon>Pleosporomycetidae</taxon>
        <taxon>Pleosporales</taxon>
        <taxon>Dothidotthiaceae</taxon>
        <taxon>Dothidotthia</taxon>
    </lineage>
</organism>
<gene>
    <name evidence="2" type="ORF">P153DRAFT_294915</name>
</gene>
<dbReference type="PROSITE" id="PS51186">
    <property type="entry name" value="GNAT"/>
    <property type="match status" value="1"/>
</dbReference>
<dbReference type="Gene3D" id="3.40.630.30">
    <property type="match status" value="1"/>
</dbReference>
<dbReference type="CDD" id="cd04301">
    <property type="entry name" value="NAT_SF"/>
    <property type="match status" value="1"/>
</dbReference>